<comment type="caution">
    <text evidence="1">The sequence shown here is derived from an EMBL/GenBank/DDBJ whole genome shotgun (WGS) entry which is preliminary data.</text>
</comment>
<keyword evidence="2" id="KW-1185">Reference proteome</keyword>
<evidence type="ECO:0000313" key="1">
    <source>
        <dbReference type="EMBL" id="EIT70308.1"/>
    </source>
</evidence>
<reference evidence="1 2" key="1">
    <citation type="journal article" date="2012" name="J. Bacteriol.">
        <title>Genome Sequence of n-Alkane-Degrading Hydrocarboniphaga effusa Strain AP103T (ATCC BAA-332T).</title>
        <authorList>
            <person name="Chang H.K."/>
            <person name="Zylstra G.J."/>
            <person name="Chae J.C."/>
        </authorList>
    </citation>
    <scope>NUCLEOTIDE SEQUENCE [LARGE SCALE GENOMIC DNA]</scope>
    <source>
        <strain evidence="1 2">AP103</strain>
    </source>
</reference>
<name>I8T950_9GAMM</name>
<dbReference type="Proteomes" id="UP000003704">
    <property type="component" value="Unassembled WGS sequence"/>
</dbReference>
<dbReference type="STRING" id="1172194.WQQ_04450"/>
<dbReference type="RefSeq" id="WP_007183404.1">
    <property type="nucleotide sequence ID" value="NZ_AKGD01000001.1"/>
</dbReference>
<evidence type="ECO:0000313" key="2">
    <source>
        <dbReference type="Proteomes" id="UP000003704"/>
    </source>
</evidence>
<dbReference type="OrthoDB" id="9774685at2"/>
<protein>
    <recommendedName>
        <fullName evidence="3">Transposase</fullName>
    </recommendedName>
</protein>
<organism evidence="1 2">
    <name type="scientific">Hydrocarboniphaga effusa AP103</name>
    <dbReference type="NCBI Taxonomy" id="1172194"/>
    <lineage>
        <taxon>Bacteria</taxon>
        <taxon>Pseudomonadati</taxon>
        <taxon>Pseudomonadota</taxon>
        <taxon>Gammaproteobacteria</taxon>
        <taxon>Nevskiales</taxon>
        <taxon>Nevskiaceae</taxon>
        <taxon>Hydrocarboniphaga</taxon>
    </lineage>
</organism>
<evidence type="ECO:0008006" key="3">
    <source>
        <dbReference type="Google" id="ProtNLM"/>
    </source>
</evidence>
<proteinExistence type="predicted"/>
<dbReference type="EMBL" id="AKGD01000001">
    <property type="protein sequence ID" value="EIT70308.1"/>
    <property type="molecule type" value="Genomic_DNA"/>
</dbReference>
<dbReference type="AlphaFoldDB" id="I8T950"/>
<gene>
    <name evidence="1" type="ORF">WQQ_04450</name>
</gene>
<accession>I8T950</accession>
<sequence length="77" mass="8475">MTSIARRHGLNHNLIFKWWREADAAGKTQLLPVTIVLSASSVWSVALSVSFADGVCLRIESASDAMVLTILDHPRSR</sequence>